<evidence type="ECO:0000256" key="6">
    <source>
        <dbReference type="HAMAP-Rule" id="MF_03015"/>
    </source>
</evidence>
<evidence type="ECO:0000256" key="8">
    <source>
        <dbReference type="SAM" id="MobiDB-lite"/>
    </source>
</evidence>
<dbReference type="InterPro" id="IPR001865">
    <property type="entry name" value="Ribosomal_uS2"/>
</dbReference>
<dbReference type="FunFam" id="3.40.50.10490:FF:000012">
    <property type="entry name" value="40S ribosomal protein SA"/>
    <property type="match status" value="1"/>
</dbReference>
<comment type="subunit">
    <text evidence="6">Component of the small ribosomal subunit. Mature ribosomes consist of a small (40S) and a large (60S) subunit. The 40S subunit contains about 33 different proteins and 1 molecule of RNA (18S). The 60S subunit contains about 49 different proteins and 3 molecules of RNA (25S, 5.8S and 5S). Interacts with ribosomal protein S21.</text>
</comment>
<dbReference type="GO" id="GO:0003735">
    <property type="term" value="F:structural constituent of ribosome"/>
    <property type="evidence" value="ECO:0007669"/>
    <property type="project" value="UniProtKB-UniRule"/>
</dbReference>
<dbReference type="PROSITE" id="PS00963">
    <property type="entry name" value="RIBOSOMAL_S2_2"/>
    <property type="match status" value="1"/>
</dbReference>
<comment type="similarity">
    <text evidence="2 6 7">Belongs to the universal ribosomal protein uS2 family.</text>
</comment>
<comment type="subcellular location">
    <subcellularLocation>
        <location evidence="1 6">Cytoplasm</location>
    </subcellularLocation>
</comment>
<feature type="compositionally biased region" description="Low complexity" evidence="8">
    <location>
        <begin position="246"/>
        <end position="257"/>
    </location>
</feature>
<dbReference type="InterPro" id="IPR018130">
    <property type="entry name" value="Ribosomal_uS2_CS"/>
</dbReference>
<dbReference type="PRINTS" id="PR00395">
    <property type="entry name" value="RIBOSOMALS2"/>
</dbReference>
<dbReference type="GO" id="GO:0000028">
    <property type="term" value="P:ribosomal small subunit assembly"/>
    <property type="evidence" value="ECO:0007669"/>
    <property type="project" value="UniProtKB-UniRule"/>
</dbReference>
<dbReference type="GeneID" id="68100949"/>
<dbReference type="InterPro" id="IPR023591">
    <property type="entry name" value="Ribosomal_uS2_flav_dom_sf"/>
</dbReference>
<name>A0AA88GF84_NAELO</name>
<dbReference type="EMBL" id="PYSW02000034">
    <property type="protein sequence ID" value="KAG2378352.1"/>
    <property type="molecule type" value="Genomic_DNA"/>
</dbReference>
<organism evidence="9 10">
    <name type="scientific">Naegleria lovaniensis</name>
    <name type="common">Amoeba</name>
    <dbReference type="NCBI Taxonomy" id="51637"/>
    <lineage>
        <taxon>Eukaryota</taxon>
        <taxon>Discoba</taxon>
        <taxon>Heterolobosea</taxon>
        <taxon>Tetramitia</taxon>
        <taxon>Eutetramitia</taxon>
        <taxon>Vahlkampfiidae</taxon>
        <taxon>Naegleria</taxon>
    </lineage>
</organism>
<dbReference type="GO" id="GO:0022627">
    <property type="term" value="C:cytosolic small ribosomal subunit"/>
    <property type="evidence" value="ECO:0007669"/>
    <property type="project" value="UniProtKB-UniRule"/>
</dbReference>
<reference evidence="9 10" key="1">
    <citation type="journal article" date="2018" name="BMC Genomics">
        <title>The genome of Naegleria lovaniensis, the basis for a comparative approach to unravel pathogenicity factors of the human pathogenic amoeba N. fowleri.</title>
        <authorList>
            <person name="Liechti N."/>
            <person name="Schurch N."/>
            <person name="Bruggmann R."/>
            <person name="Wittwer M."/>
        </authorList>
    </citation>
    <scope>NUCLEOTIDE SEQUENCE [LARGE SCALE GENOMIC DNA]</scope>
    <source>
        <strain evidence="9 10">ATCC 30569</strain>
    </source>
</reference>
<accession>A0AA88GF84</accession>
<dbReference type="PANTHER" id="PTHR11489">
    <property type="entry name" value="40S RIBOSOMAL PROTEIN SA"/>
    <property type="match status" value="1"/>
</dbReference>
<evidence type="ECO:0000313" key="10">
    <source>
        <dbReference type="Proteomes" id="UP000816034"/>
    </source>
</evidence>
<keyword evidence="4 6" id="KW-0689">Ribosomal protein</keyword>
<protein>
    <recommendedName>
        <fullName evidence="6">Small ribosomal subunit protein uS2</fullName>
    </recommendedName>
</protein>
<dbReference type="RefSeq" id="XP_044545614.1">
    <property type="nucleotide sequence ID" value="XM_044698577.1"/>
</dbReference>
<dbReference type="SUPFAM" id="SSF52313">
    <property type="entry name" value="Ribosomal protein S2"/>
    <property type="match status" value="1"/>
</dbReference>
<keyword evidence="10" id="KW-1185">Reference proteome</keyword>
<keyword evidence="3 6" id="KW-0963">Cytoplasm</keyword>
<dbReference type="CDD" id="cd01425">
    <property type="entry name" value="RPS2"/>
    <property type="match status" value="1"/>
</dbReference>
<evidence type="ECO:0000313" key="9">
    <source>
        <dbReference type="EMBL" id="KAG2378352.1"/>
    </source>
</evidence>
<comment type="function">
    <text evidence="6">Required for the assembly and/or stability of the 40S ribosomal subunit. Required for the processing of the 20S rRNA-precursor to mature 18S rRNA in a late step of the maturation of 40S ribosomal subunits.</text>
</comment>
<sequence>MSLTSNAKSTVLDPTPNDIQMFLACECHKGTKNMETDMQKYVHTRSQKDGVHIINVAKTWEKLLLAARILVTIENPKDICAISTKQFGHRAVLKFAHYTGANYIAGKFTPGTFTNQVQSNFMEPRVLIVSDPRADHQAIKEASMANIPVIAFADTDSPLKFVDVAIPVNNKGKNSIALMFWMLAREILRLKGVVSRKKVWDVKPDLFLHRDLDEKKEEKEQKETQESKVQAVVATEGAEEAEEYEAGAVAGEWGNEQ</sequence>
<dbReference type="InterPro" id="IPR027498">
    <property type="entry name" value="Ribosomal_uS2_euk"/>
</dbReference>
<proteinExistence type="inferred from homology"/>
<feature type="compositionally biased region" description="Basic and acidic residues" evidence="8">
    <location>
        <begin position="214"/>
        <end position="226"/>
    </location>
</feature>
<keyword evidence="5 6" id="KW-0687">Ribonucleoprotein</keyword>
<dbReference type="AlphaFoldDB" id="A0AA88GF84"/>
<evidence type="ECO:0000256" key="4">
    <source>
        <dbReference type="ARBA" id="ARBA00022980"/>
    </source>
</evidence>
<comment type="caution">
    <text evidence="9">The sequence shown here is derived from an EMBL/GenBank/DDBJ whole genome shotgun (WGS) entry which is preliminary data.</text>
</comment>
<evidence type="ECO:0000256" key="2">
    <source>
        <dbReference type="ARBA" id="ARBA00006242"/>
    </source>
</evidence>
<evidence type="ECO:0000256" key="1">
    <source>
        <dbReference type="ARBA" id="ARBA00004496"/>
    </source>
</evidence>
<evidence type="ECO:0000256" key="7">
    <source>
        <dbReference type="RuleBase" id="RU003631"/>
    </source>
</evidence>
<dbReference type="NCBIfam" id="TIGR01012">
    <property type="entry name" value="uS2_euk_arch"/>
    <property type="match status" value="1"/>
</dbReference>
<gene>
    <name evidence="9" type="ORF">C9374_008495</name>
</gene>
<dbReference type="Pfam" id="PF00318">
    <property type="entry name" value="Ribosomal_S2"/>
    <property type="match status" value="2"/>
</dbReference>
<feature type="compositionally biased region" description="Low complexity" evidence="8">
    <location>
        <begin position="227"/>
        <end position="236"/>
    </location>
</feature>
<feature type="region of interest" description="Disordered" evidence="8">
    <location>
        <begin position="214"/>
        <end position="257"/>
    </location>
</feature>
<dbReference type="HAMAP" id="MF_03015">
    <property type="entry name" value="Ribosomal_S2_euk"/>
    <property type="match status" value="1"/>
</dbReference>
<dbReference type="Proteomes" id="UP000816034">
    <property type="component" value="Unassembled WGS sequence"/>
</dbReference>
<dbReference type="Gene3D" id="3.40.50.10490">
    <property type="entry name" value="Glucose-6-phosphate isomerase like protein, domain 1"/>
    <property type="match status" value="1"/>
</dbReference>
<dbReference type="GO" id="GO:0006412">
    <property type="term" value="P:translation"/>
    <property type="evidence" value="ECO:0007669"/>
    <property type="project" value="UniProtKB-UniRule"/>
</dbReference>
<dbReference type="InterPro" id="IPR005707">
    <property type="entry name" value="Ribosomal_uS2_euk/arc"/>
</dbReference>
<evidence type="ECO:0000256" key="5">
    <source>
        <dbReference type="ARBA" id="ARBA00023274"/>
    </source>
</evidence>
<evidence type="ECO:0000256" key="3">
    <source>
        <dbReference type="ARBA" id="ARBA00022490"/>
    </source>
</evidence>